<sequence>MRKSLFTLLIDESTDVSVTRKVLIMARIFTTQVETHLYKVVAFSGKATGENLFNIVNSSFDEDNIPWQNCISMSSDGAKSMVGEFNSLLSCIRGKQENVWFLHCTCHVAHLTASNTCSELPDVCEQLPQDYLGKGNMGFKTFNTYLRSQNTKYYAHVSPGGLQCCSVLIAFLSSGQSLHSILMQKLNQKKQEHPYVHKLYSEMSVFACRFTANFVQSSAIQQAYDEETEFFTNVCKFYEIRTKELYRFLPLKNDVLKNIDIADPAKKQSEELVKVQNLTKAFQKVIANNEYDELNSEFVAYTLWDPPAEMSTAMTHETDTY</sequence>
<comment type="caution">
    <text evidence="1">The sequence shown here is derived from an EMBL/GenBank/DDBJ whole genome shotgun (WGS) entry which is preliminary data.</text>
</comment>
<gene>
    <name evidence="1" type="ORF">PR048_017311</name>
</gene>
<evidence type="ECO:0008006" key="3">
    <source>
        <dbReference type="Google" id="ProtNLM"/>
    </source>
</evidence>
<evidence type="ECO:0000313" key="1">
    <source>
        <dbReference type="EMBL" id="KAJ8880840.1"/>
    </source>
</evidence>
<dbReference type="EMBL" id="JARBHB010000006">
    <property type="protein sequence ID" value="KAJ8880840.1"/>
    <property type="molecule type" value="Genomic_DNA"/>
</dbReference>
<dbReference type="Proteomes" id="UP001159363">
    <property type="component" value="Chromosome 5"/>
</dbReference>
<accession>A0ABQ9H9D3</accession>
<keyword evidence="2" id="KW-1185">Reference proteome</keyword>
<protein>
    <recommendedName>
        <fullName evidence="3">DUF4371 domain-containing protein</fullName>
    </recommendedName>
</protein>
<dbReference type="PANTHER" id="PTHR45913">
    <property type="entry name" value="EPM2A-INTERACTING PROTEIN 1"/>
    <property type="match status" value="1"/>
</dbReference>
<organism evidence="1 2">
    <name type="scientific">Dryococelus australis</name>
    <dbReference type="NCBI Taxonomy" id="614101"/>
    <lineage>
        <taxon>Eukaryota</taxon>
        <taxon>Metazoa</taxon>
        <taxon>Ecdysozoa</taxon>
        <taxon>Arthropoda</taxon>
        <taxon>Hexapoda</taxon>
        <taxon>Insecta</taxon>
        <taxon>Pterygota</taxon>
        <taxon>Neoptera</taxon>
        <taxon>Polyneoptera</taxon>
        <taxon>Phasmatodea</taxon>
        <taxon>Verophasmatodea</taxon>
        <taxon>Anareolatae</taxon>
        <taxon>Phasmatidae</taxon>
        <taxon>Eurycanthinae</taxon>
        <taxon>Dryococelus</taxon>
    </lineage>
</organism>
<name>A0ABQ9H9D3_9NEOP</name>
<dbReference type="PANTHER" id="PTHR45913:SF5">
    <property type="entry name" value="GENERAL TRANSCRIPTION FACTOR II-I REPEAT DOMAIN-CONTAINING PROTEIN 2A-LIKE PROTEIN"/>
    <property type="match status" value="1"/>
</dbReference>
<evidence type="ECO:0000313" key="2">
    <source>
        <dbReference type="Proteomes" id="UP001159363"/>
    </source>
</evidence>
<proteinExistence type="predicted"/>
<reference evidence="1 2" key="1">
    <citation type="submission" date="2023-02" db="EMBL/GenBank/DDBJ databases">
        <title>LHISI_Scaffold_Assembly.</title>
        <authorList>
            <person name="Stuart O.P."/>
            <person name="Cleave R."/>
            <person name="Magrath M.J.L."/>
            <person name="Mikheyev A.S."/>
        </authorList>
    </citation>
    <scope>NUCLEOTIDE SEQUENCE [LARGE SCALE GENOMIC DNA]</scope>
    <source>
        <strain evidence="1">Daus_M_001</strain>
        <tissue evidence="1">Leg muscle</tissue>
    </source>
</reference>